<feature type="compositionally biased region" description="Low complexity" evidence="1">
    <location>
        <begin position="894"/>
        <end position="905"/>
    </location>
</feature>
<sequence length="1043" mass="112015">MSAYAMVEDGTMDTDTVPGTDSQVTEACSSTYRWPNNLDVEATQDSQMHMMESMSPAADTHVDSLPSVSVVPDPSTRDHIQVKRELVAPSQACKRPKFSTIMTPPKARCVSNRRGLDTTPDIVTPESKPLGTPVFTPTPPKHFPGKSEERSFSTSEVAKLRQVAVPKPSCKAHEAIMAVSMAPPSRKVETSAPCSRKSSPATPPAVPKTLGAPHPMQPQFPPAQAKPHPVPPPTVLQLPPTAPCPVPKPSRQAPSKVEPTSGESPIAKKPPTAASAGGPDLSEPPNEPTRSLALKPSDQALSKVEPTFVAETSQPSHVLPATAASAVGTNLSEPPNEPARSLVPKPSKQTPSKVEPSYVAGPSQPAITESQVLPAASAEGHIQSEPANEPTSKSASEATKPTPNAAKPSGQDQTETSVDPVPKAVNNAASKSVEDMGVHFQSELEKHIANLGSDNTHDALLEADQENDDPVRTWLCKMDDVQMKRQVEAAKRHPLLETFLRVEIGLSGEEVGLEASTFGSHDDMEELHSFYTWLAVADRPSAPTPPPAAVDPMPRSILKSSSGHPPKHDEIIIEDSLPDQHTPPAEVVPQQANNANTPSAKAVGAAPTPKVAPDVHRPKKVSFVEPCVAFPATPANATPPKAPCVAPPVAPPGTPLPATPAKATPLAPPPKANTAQPAAARGDIQVLPGGAAPVTFDTYDERQKHYAHMKRQLDSDRPEAYQIPAEIVSAWKTAVQNKSKAAKNAVFTAFLQAGKDWGRLRVSHTRTRTESTQGRCQYGWKTRDQLLTHYGGNVALVDAIIDKKIETHQYRDHPDAPGSPDAMLYYCLLDMSMTNSEDTSESMSTRVDLSIEAGSQAAMQMGNADLTQHLLHNNAYAPKVPQLQHRGGSDHNPGSSFDAASGSDSRQVPKPIPVPDTGRQDPPPEVPIPEEDPRPKRRKSTEMPEDAREAIVWLVPKLLSQLQEAKVWPLKLSHLKHQESLCTSMKAHSDESDELEKSYFQLNGIAAQDPSSLVQSVVEAAKTLALQRMELYAEDNVLLQRME</sequence>
<feature type="region of interest" description="Disordered" evidence="1">
    <location>
        <begin position="181"/>
        <end position="421"/>
    </location>
</feature>
<evidence type="ECO:0000256" key="1">
    <source>
        <dbReference type="SAM" id="MobiDB-lite"/>
    </source>
</evidence>
<name>A0ABP0IYZ5_9DINO</name>
<keyword evidence="3" id="KW-1185">Reference proteome</keyword>
<accession>A0ABP0IYZ5</accession>
<reference evidence="2 3" key="1">
    <citation type="submission" date="2024-02" db="EMBL/GenBank/DDBJ databases">
        <authorList>
            <person name="Chen Y."/>
            <person name="Shah S."/>
            <person name="Dougan E. K."/>
            <person name="Thang M."/>
            <person name="Chan C."/>
        </authorList>
    </citation>
    <scope>NUCLEOTIDE SEQUENCE [LARGE SCALE GENOMIC DNA]</scope>
</reference>
<feature type="compositionally biased region" description="Polar residues" evidence="1">
    <location>
        <begin position="13"/>
        <end position="23"/>
    </location>
</feature>
<feature type="region of interest" description="Disordered" evidence="1">
    <location>
        <begin position="1"/>
        <end position="23"/>
    </location>
</feature>
<feature type="compositionally biased region" description="Pro residues" evidence="1">
    <location>
        <begin position="228"/>
        <end position="248"/>
    </location>
</feature>
<feature type="region of interest" description="Disordered" evidence="1">
    <location>
        <begin position="578"/>
        <end position="614"/>
    </location>
</feature>
<dbReference type="EMBL" id="CAXAMN010004014">
    <property type="protein sequence ID" value="CAK9007320.1"/>
    <property type="molecule type" value="Genomic_DNA"/>
</dbReference>
<feature type="region of interest" description="Disordered" evidence="1">
    <location>
        <begin position="655"/>
        <end position="676"/>
    </location>
</feature>
<feature type="compositionally biased region" description="Polar residues" evidence="1">
    <location>
        <begin position="590"/>
        <end position="599"/>
    </location>
</feature>
<proteinExistence type="predicted"/>
<dbReference type="Proteomes" id="UP001642484">
    <property type="component" value="Unassembled WGS sequence"/>
</dbReference>
<feature type="region of interest" description="Disordered" evidence="1">
    <location>
        <begin position="110"/>
        <end position="155"/>
    </location>
</feature>
<feature type="compositionally biased region" description="Polar residues" evidence="1">
    <location>
        <begin position="385"/>
        <end position="402"/>
    </location>
</feature>
<organism evidence="2 3">
    <name type="scientific">Durusdinium trenchii</name>
    <dbReference type="NCBI Taxonomy" id="1381693"/>
    <lineage>
        <taxon>Eukaryota</taxon>
        <taxon>Sar</taxon>
        <taxon>Alveolata</taxon>
        <taxon>Dinophyceae</taxon>
        <taxon>Suessiales</taxon>
        <taxon>Symbiodiniaceae</taxon>
        <taxon>Durusdinium</taxon>
    </lineage>
</organism>
<evidence type="ECO:0000313" key="2">
    <source>
        <dbReference type="EMBL" id="CAK9007320.1"/>
    </source>
</evidence>
<comment type="caution">
    <text evidence="2">The sequence shown here is derived from an EMBL/GenBank/DDBJ whole genome shotgun (WGS) entry which is preliminary data.</text>
</comment>
<feature type="region of interest" description="Disordered" evidence="1">
    <location>
        <begin position="881"/>
        <end position="945"/>
    </location>
</feature>
<evidence type="ECO:0000313" key="3">
    <source>
        <dbReference type="Proteomes" id="UP001642484"/>
    </source>
</evidence>
<protein>
    <submittedName>
        <fullName evidence="2">Uncharacterized protein</fullName>
    </submittedName>
</protein>
<gene>
    <name evidence="2" type="ORF">CCMP2556_LOCUS8793</name>
</gene>